<evidence type="ECO:0000313" key="1">
    <source>
        <dbReference type="EMBL" id="TCZ69874.1"/>
    </source>
</evidence>
<accession>A0A4R4DZB9</accession>
<sequence length="1491" mass="149553">MSFLPKPLSAMTRSQTRSLPAVPARFPRLFNNMHMAQVYPVRAARPVLLLLFVLCSSLLFAQQPPTALKYPTPNVYRTNISTVALTPTVSGNVSTYSISPTLPSGLSFNTNTGAITGSPTASSAATTYTVTATNASGSTNTTLSIQVTNSYYNNANAQVSFLSANATQISGTNGGKTVGDKILYSGVTTISGQTIDCIVTTSALILGTGGTFDTYDQNATSGTNFNSNQPEFFAPQFNFGAAGSATFNFQFILGGSYNAGTNPSGTAVILQNVVSNVYDIDGNGGANSNQYVIAGDFNQYQLGSGTQLVPSLDASGRTRFRSSVNTNNGTVYADPTRVKMFHANLGNFSFTLGADGAGLAYYFVDFSVGQAFATAQTFTAPSIDLNTTATGVNNEASACSAAMPFTNGASATNEATPSNNVFDSLVVSFSTADILDGANERILVNNATAGATLSLNADFGATTVTLGGISYTATAVTRSGVRFLKFTRANSTAANIEALLDALQYSNNATSANNGTRNFTVNAFTSNFASPDAIFSATVSCVSISGNVYHDANGLTDNTVGANGTPTTAANQVYAVLVSQSTGLAVKAGVGVAAGGAYSFGTVDPGNYFIYFRNAAVTSGTAISASSYPSGSSGTYKSIGENIGATAGNDGLVDGKIVVTLGSSTVTNANFGIELPPTTASSTLSNVANPGGYNYYTVPTTGGFTYADEDGSVSSITITSFPTGANYIRLNGIIYTNGGTCPPQSACTAFPVAGVLVPVANIPAIVVDPTGAGTTSVVIPFRATDNAVVTDVNAQPSTVTINFIAQAAPIVVSGNVWDDVNGNGSKDASEVFAAPANAGQTLYALLVQTSGTYSGVPTVYASTAVTANATGYSFSNVPSGNSYEVRLASLAAQPTDGVALNTITQALATGWTDVSYNNNGSINTGLNVTNPVITLGAVTASKPNVNFGIDALPAAVTVSATSAVNPGGANNAVVPATSFSGTDAVDLAGGSISYVRLTAFPANATSITVTGALTAGGAVTTTTYTAGTFPAAGLYIATGANGNLSNANAVQVDPVNGAASVALSYKVVDAAGIESASTGTASVSFTDLVVSGSVYNDVNGGTINGPLISSAGGALYVNLVNAATNTVVASKAVSGGAYSFNTADGLQNNITTYALVLTNAATATGSTLPSTAWTYTAEGVSGTTGDGAPNGTYAFGASITASTVIDFGVDALPATTALTTAATQQNPGGTNTVTVPATAFSGTDADAANGGVISYVHITDFPANATTITLIGSTTIGGPVTTTIYTSATFPAGGVYIATAANGNLSNAAAVKVDPVNGAVNVDIPYRAVDNAGKESLASGAARQPLSDVSISGSVYDDPDAGIINGTLRSNAGGQLYVNLVSGTTLVASKAVSAAGTYSFSTADGLQNNVGDYTLVLTNTALATTSTLPSAAFTYTAEGTTGTTGDGLANGTFTFGANVTANTVIDFGIDALPTVTALTTATSQVNPGGTA</sequence>
<proteinExistence type="predicted"/>
<comment type="caution">
    <text evidence="1">The sequence shown here is derived from an EMBL/GenBank/DDBJ whole genome shotgun (WGS) entry which is preliminary data.</text>
</comment>
<dbReference type="InterPro" id="IPR015919">
    <property type="entry name" value="Cadherin-like_sf"/>
</dbReference>
<dbReference type="GO" id="GO:0005509">
    <property type="term" value="F:calcium ion binding"/>
    <property type="evidence" value="ECO:0007669"/>
    <property type="project" value="InterPro"/>
</dbReference>
<dbReference type="Proteomes" id="UP000295164">
    <property type="component" value="Unassembled WGS sequence"/>
</dbReference>
<dbReference type="SUPFAM" id="SSF49313">
    <property type="entry name" value="Cadherin-like"/>
    <property type="match status" value="1"/>
</dbReference>
<protein>
    <submittedName>
        <fullName evidence="1">Uncharacterized protein</fullName>
    </submittedName>
</protein>
<reference evidence="1 2" key="1">
    <citation type="submission" date="2019-03" db="EMBL/GenBank/DDBJ databases">
        <authorList>
            <person name="Kim M.K.M."/>
        </authorList>
    </citation>
    <scope>NUCLEOTIDE SEQUENCE [LARGE SCALE GENOMIC DNA]</scope>
    <source>
        <strain evidence="1 2">17J68-15</strain>
    </source>
</reference>
<dbReference type="EMBL" id="SKFH01000018">
    <property type="protein sequence ID" value="TCZ69874.1"/>
    <property type="molecule type" value="Genomic_DNA"/>
</dbReference>
<dbReference type="InterPro" id="IPR013783">
    <property type="entry name" value="Ig-like_fold"/>
</dbReference>
<gene>
    <name evidence="1" type="ORF">E0486_11600</name>
</gene>
<keyword evidence="2" id="KW-1185">Reference proteome</keyword>
<feature type="non-terminal residue" evidence="1">
    <location>
        <position position="1491"/>
    </location>
</feature>
<organism evidence="1 2">
    <name type="scientific">Flaviaesturariibacter aridisoli</name>
    <dbReference type="NCBI Taxonomy" id="2545761"/>
    <lineage>
        <taxon>Bacteria</taxon>
        <taxon>Pseudomonadati</taxon>
        <taxon>Bacteroidota</taxon>
        <taxon>Chitinophagia</taxon>
        <taxon>Chitinophagales</taxon>
        <taxon>Chitinophagaceae</taxon>
        <taxon>Flaviaestuariibacter</taxon>
    </lineage>
</organism>
<dbReference type="SUPFAM" id="SSF117074">
    <property type="entry name" value="Hypothetical protein PA1324"/>
    <property type="match status" value="1"/>
</dbReference>
<dbReference type="Gene3D" id="2.60.40.10">
    <property type="entry name" value="Immunoglobulins"/>
    <property type="match status" value="2"/>
</dbReference>
<evidence type="ECO:0000313" key="2">
    <source>
        <dbReference type="Proteomes" id="UP000295164"/>
    </source>
</evidence>
<name>A0A4R4DZB9_9BACT</name>
<dbReference type="GO" id="GO:0016020">
    <property type="term" value="C:membrane"/>
    <property type="evidence" value="ECO:0007669"/>
    <property type="project" value="InterPro"/>
</dbReference>
<dbReference type="OrthoDB" id="601499at2"/>